<gene>
    <name evidence="8" type="ORF">A2886_01070</name>
</gene>
<keyword evidence="5" id="KW-0804">Transcription</keyword>
<keyword evidence="2" id="KW-0902">Two-component regulatory system</keyword>
<keyword evidence="4" id="KW-0238">DNA-binding</keyword>
<dbReference type="EMBL" id="MEVA01000016">
    <property type="protein sequence ID" value="OGC47222.1"/>
    <property type="molecule type" value="Genomic_DNA"/>
</dbReference>
<name>A0A1F4UQQ3_UNCKA</name>
<comment type="caution">
    <text evidence="8">The sequence shown here is derived from an EMBL/GenBank/DDBJ whole genome shotgun (WGS) entry which is preliminary data.</text>
</comment>
<keyword evidence="1 6" id="KW-0597">Phosphoprotein</keyword>
<evidence type="ECO:0000256" key="6">
    <source>
        <dbReference type="PROSITE-ProRule" id="PRU00169"/>
    </source>
</evidence>
<sequence length="122" mass="13622">MSKKILLIEDDAFIRDLYKAVLTKAGYELETAVDGQEAIEKAAKNTYDLILLDIMLPKLTGIEVLKVLREVGSKANATPVYVLTNLGEDTIMEEANKLGANGYFLKAKYLPKQLVEEINKLF</sequence>
<dbReference type="STRING" id="1802617.A2886_01070"/>
<dbReference type="CDD" id="cd17574">
    <property type="entry name" value="REC_OmpR"/>
    <property type="match status" value="1"/>
</dbReference>
<dbReference type="InterPro" id="IPR050595">
    <property type="entry name" value="Bact_response_regulator"/>
</dbReference>
<proteinExistence type="predicted"/>
<evidence type="ECO:0000313" key="8">
    <source>
        <dbReference type="EMBL" id="OGC47222.1"/>
    </source>
</evidence>
<dbReference type="FunFam" id="3.40.50.2300:FF:000001">
    <property type="entry name" value="DNA-binding response regulator PhoB"/>
    <property type="match status" value="1"/>
</dbReference>
<dbReference type="GO" id="GO:0003677">
    <property type="term" value="F:DNA binding"/>
    <property type="evidence" value="ECO:0007669"/>
    <property type="project" value="UniProtKB-KW"/>
</dbReference>
<feature type="modified residue" description="4-aspartylphosphate" evidence="6">
    <location>
        <position position="53"/>
    </location>
</feature>
<evidence type="ECO:0000313" key="9">
    <source>
        <dbReference type="Proteomes" id="UP000176608"/>
    </source>
</evidence>
<evidence type="ECO:0000256" key="5">
    <source>
        <dbReference type="ARBA" id="ARBA00023163"/>
    </source>
</evidence>
<evidence type="ECO:0000256" key="4">
    <source>
        <dbReference type="ARBA" id="ARBA00023125"/>
    </source>
</evidence>
<evidence type="ECO:0000259" key="7">
    <source>
        <dbReference type="PROSITE" id="PS50110"/>
    </source>
</evidence>
<dbReference type="PROSITE" id="PS50110">
    <property type="entry name" value="RESPONSE_REGULATORY"/>
    <property type="match status" value="1"/>
</dbReference>
<accession>A0A1F4UQQ3</accession>
<dbReference type="InterPro" id="IPR001789">
    <property type="entry name" value="Sig_transdc_resp-reg_receiver"/>
</dbReference>
<dbReference type="SUPFAM" id="SSF52172">
    <property type="entry name" value="CheY-like"/>
    <property type="match status" value="1"/>
</dbReference>
<dbReference type="PANTHER" id="PTHR44591">
    <property type="entry name" value="STRESS RESPONSE REGULATOR PROTEIN 1"/>
    <property type="match status" value="1"/>
</dbReference>
<reference evidence="8 9" key="1">
    <citation type="journal article" date="2016" name="Nat. Commun.">
        <title>Thousands of microbial genomes shed light on interconnected biogeochemical processes in an aquifer system.</title>
        <authorList>
            <person name="Anantharaman K."/>
            <person name="Brown C.T."/>
            <person name="Hug L.A."/>
            <person name="Sharon I."/>
            <person name="Castelle C.J."/>
            <person name="Probst A.J."/>
            <person name="Thomas B.C."/>
            <person name="Singh A."/>
            <person name="Wilkins M.J."/>
            <person name="Karaoz U."/>
            <person name="Brodie E.L."/>
            <person name="Williams K.H."/>
            <person name="Hubbard S.S."/>
            <person name="Banfield J.F."/>
        </authorList>
    </citation>
    <scope>NUCLEOTIDE SEQUENCE [LARGE SCALE GENOMIC DNA]</scope>
</reference>
<dbReference type="SMART" id="SM00448">
    <property type="entry name" value="REC"/>
    <property type="match status" value="1"/>
</dbReference>
<protein>
    <recommendedName>
        <fullName evidence="7">Response regulatory domain-containing protein</fullName>
    </recommendedName>
</protein>
<evidence type="ECO:0000256" key="3">
    <source>
        <dbReference type="ARBA" id="ARBA00023015"/>
    </source>
</evidence>
<keyword evidence="3" id="KW-0805">Transcription regulation</keyword>
<dbReference type="Gene3D" id="3.40.50.2300">
    <property type="match status" value="1"/>
</dbReference>
<evidence type="ECO:0000256" key="1">
    <source>
        <dbReference type="ARBA" id="ARBA00022553"/>
    </source>
</evidence>
<evidence type="ECO:0000256" key="2">
    <source>
        <dbReference type="ARBA" id="ARBA00023012"/>
    </source>
</evidence>
<organism evidence="8 9">
    <name type="scientific">candidate division WWE3 bacterium RIFCSPHIGHO2_01_FULL_42_13</name>
    <dbReference type="NCBI Taxonomy" id="1802617"/>
    <lineage>
        <taxon>Bacteria</taxon>
        <taxon>Katanobacteria</taxon>
    </lineage>
</organism>
<dbReference type="GO" id="GO:0000160">
    <property type="term" value="P:phosphorelay signal transduction system"/>
    <property type="evidence" value="ECO:0007669"/>
    <property type="project" value="UniProtKB-KW"/>
</dbReference>
<feature type="domain" description="Response regulatory" evidence="7">
    <location>
        <begin position="4"/>
        <end position="121"/>
    </location>
</feature>
<dbReference type="AlphaFoldDB" id="A0A1F4UQQ3"/>
<dbReference type="PANTHER" id="PTHR44591:SF3">
    <property type="entry name" value="RESPONSE REGULATORY DOMAIN-CONTAINING PROTEIN"/>
    <property type="match status" value="1"/>
</dbReference>
<dbReference type="Proteomes" id="UP000176608">
    <property type="component" value="Unassembled WGS sequence"/>
</dbReference>
<dbReference type="Pfam" id="PF00072">
    <property type="entry name" value="Response_reg"/>
    <property type="match status" value="1"/>
</dbReference>
<dbReference type="InterPro" id="IPR011006">
    <property type="entry name" value="CheY-like_superfamily"/>
</dbReference>